<dbReference type="EMBL" id="FNAV01000018">
    <property type="protein sequence ID" value="SDF35715.1"/>
    <property type="molecule type" value="Genomic_DNA"/>
</dbReference>
<dbReference type="Proteomes" id="UP000198994">
    <property type="component" value="Unassembled WGS sequence"/>
</dbReference>
<dbReference type="GO" id="GO:0015740">
    <property type="term" value="P:C4-dicarboxylate transport"/>
    <property type="evidence" value="ECO:0007669"/>
    <property type="project" value="TreeGrafter"/>
</dbReference>
<evidence type="ECO:0000313" key="13">
    <source>
        <dbReference type="Proteomes" id="UP000198994"/>
    </source>
</evidence>
<comment type="subcellular location">
    <subcellularLocation>
        <location evidence="1 9">Cell inner membrane</location>
        <topology evidence="1 9">Multi-pass membrane protein</topology>
    </subcellularLocation>
</comment>
<comment type="function">
    <text evidence="9">Part of the tripartite ATP-independent periplasmic (TRAP) transport system.</text>
</comment>
<dbReference type="PANTHER" id="PTHR35011">
    <property type="entry name" value="2,3-DIKETO-L-GULONATE TRAP TRANSPORTER SMALL PERMEASE PROTEIN YIAM"/>
    <property type="match status" value="1"/>
</dbReference>
<keyword evidence="13" id="KW-1185">Reference proteome</keyword>
<evidence type="ECO:0000256" key="3">
    <source>
        <dbReference type="ARBA" id="ARBA00022475"/>
    </source>
</evidence>
<reference evidence="13" key="1">
    <citation type="submission" date="2016-10" db="EMBL/GenBank/DDBJ databases">
        <authorList>
            <person name="Varghese N."/>
            <person name="Submissions S."/>
        </authorList>
    </citation>
    <scope>NUCLEOTIDE SEQUENCE [LARGE SCALE GENOMIC DNA]</scope>
    <source>
        <strain evidence="13">DSM 10146</strain>
    </source>
</reference>
<evidence type="ECO:0000256" key="1">
    <source>
        <dbReference type="ARBA" id="ARBA00004429"/>
    </source>
</evidence>
<dbReference type="PANTHER" id="PTHR35011:SF10">
    <property type="entry name" value="TRAP TRANSPORTER SMALL PERMEASE PROTEIN"/>
    <property type="match status" value="1"/>
</dbReference>
<accession>A0A1G7KEX4</accession>
<sequence>MAHEATHKGSGAHGAPASADGARLPPSLRALRIVDGISVTAARIAAVMIVIIAVILAYEVLARYVFRAPTRWTSDVGTTLMIWLTFLAMAQSLRSDGMIRITAVVANAPAPLRKLSQGFTLVVIGGFSLLAVWLCFGAMVESFTMGRRQPTMLQMPEWIAEAPIIVGYACLALQALADLVRLPFRPAPAFVSHEEAELHSMTEDAR</sequence>
<organism evidence="12 13">
    <name type="scientific">Salipiger thiooxidans</name>
    <dbReference type="NCBI Taxonomy" id="282683"/>
    <lineage>
        <taxon>Bacteria</taxon>
        <taxon>Pseudomonadati</taxon>
        <taxon>Pseudomonadota</taxon>
        <taxon>Alphaproteobacteria</taxon>
        <taxon>Rhodobacterales</taxon>
        <taxon>Roseobacteraceae</taxon>
        <taxon>Salipiger</taxon>
    </lineage>
</organism>
<proteinExistence type="inferred from homology"/>
<dbReference type="InterPro" id="IPR007387">
    <property type="entry name" value="TRAP_DctQ"/>
</dbReference>
<comment type="similarity">
    <text evidence="8 9">Belongs to the TRAP transporter small permease family.</text>
</comment>
<keyword evidence="7 9" id="KW-0472">Membrane</keyword>
<feature type="transmembrane region" description="Helical" evidence="9">
    <location>
        <begin position="72"/>
        <end position="90"/>
    </location>
</feature>
<evidence type="ECO:0000256" key="9">
    <source>
        <dbReference type="RuleBase" id="RU369079"/>
    </source>
</evidence>
<dbReference type="GO" id="GO:0005886">
    <property type="term" value="C:plasma membrane"/>
    <property type="evidence" value="ECO:0007669"/>
    <property type="project" value="UniProtKB-SubCell"/>
</dbReference>
<keyword evidence="3" id="KW-1003">Cell membrane</keyword>
<evidence type="ECO:0000256" key="6">
    <source>
        <dbReference type="ARBA" id="ARBA00022989"/>
    </source>
</evidence>
<dbReference type="Pfam" id="PF04290">
    <property type="entry name" value="DctQ"/>
    <property type="match status" value="1"/>
</dbReference>
<feature type="transmembrane region" description="Helical" evidence="9">
    <location>
        <begin position="159"/>
        <end position="177"/>
    </location>
</feature>
<comment type="subunit">
    <text evidence="9">The complex comprises the extracytoplasmic solute receptor protein and the two transmembrane proteins.</text>
</comment>
<protein>
    <recommendedName>
        <fullName evidence="9">TRAP transporter small permease protein</fullName>
    </recommendedName>
</protein>
<gene>
    <name evidence="12" type="ORF">SAMN04488105_11839</name>
</gene>
<feature type="transmembrane region" description="Helical" evidence="9">
    <location>
        <begin position="44"/>
        <end position="66"/>
    </location>
</feature>
<feature type="transmembrane region" description="Helical" evidence="9">
    <location>
        <begin position="119"/>
        <end position="139"/>
    </location>
</feature>
<dbReference type="OrthoDB" id="4964541at2"/>
<dbReference type="InterPro" id="IPR055348">
    <property type="entry name" value="DctQ"/>
</dbReference>
<evidence type="ECO:0000256" key="4">
    <source>
        <dbReference type="ARBA" id="ARBA00022519"/>
    </source>
</evidence>
<keyword evidence="5 9" id="KW-0812">Transmembrane</keyword>
<keyword evidence="4 9" id="KW-0997">Cell inner membrane</keyword>
<evidence type="ECO:0000259" key="11">
    <source>
        <dbReference type="Pfam" id="PF04290"/>
    </source>
</evidence>
<feature type="domain" description="Tripartite ATP-independent periplasmic transporters DctQ component" evidence="11">
    <location>
        <begin position="52"/>
        <end position="182"/>
    </location>
</feature>
<feature type="region of interest" description="Disordered" evidence="10">
    <location>
        <begin position="1"/>
        <end position="20"/>
    </location>
</feature>
<evidence type="ECO:0000256" key="10">
    <source>
        <dbReference type="SAM" id="MobiDB-lite"/>
    </source>
</evidence>
<evidence type="ECO:0000256" key="7">
    <source>
        <dbReference type="ARBA" id="ARBA00023136"/>
    </source>
</evidence>
<evidence type="ECO:0000313" key="12">
    <source>
        <dbReference type="EMBL" id="SDF35715.1"/>
    </source>
</evidence>
<evidence type="ECO:0000256" key="2">
    <source>
        <dbReference type="ARBA" id="ARBA00022448"/>
    </source>
</evidence>
<dbReference type="RefSeq" id="WP_008883842.1">
    <property type="nucleotide sequence ID" value="NZ_FNAV01000018.1"/>
</dbReference>
<name>A0A1G7KEX4_9RHOB</name>
<keyword evidence="6 9" id="KW-1133">Transmembrane helix</keyword>
<keyword evidence="2 9" id="KW-0813">Transport</keyword>
<evidence type="ECO:0000256" key="8">
    <source>
        <dbReference type="ARBA" id="ARBA00038436"/>
    </source>
</evidence>
<dbReference type="GO" id="GO:0022857">
    <property type="term" value="F:transmembrane transporter activity"/>
    <property type="evidence" value="ECO:0007669"/>
    <property type="project" value="UniProtKB-UniRule"/>
</dbReference>
<dbReference type="STRING" id="282683.SAMN04488105_11839"/>
<dbReference type="AlphaFoldDB" id="A0A1G7KEX4"/>
<evidence type="ECO:0000256" key="5">
    <source>
        <dbReference type="ARBA" id="ARBA00022692"/>
    </source>
</evidence>